<dbReference type="Proteomes" id="UP000266723">
    <property type="component" value="Unassembled WGS sequence"/>
</dbReference>
<feature type="region of interest" description="Disordered" evidence="1">
    <location>
        <begin position="1"/>
        <end position="20"/>
    </location>
</feature>
<dbReference type="EMBL" id="QGKV02000297">
    <property type="protein sequence ID" value="KAF3605304.1"/>
    <property type="molecule type" value="Genomic_DNA"/>
</dbReference>
<gene>
    <name evidence="2" type="ORF">DY000_02049166</name>
</gene>
<evidence type="ECO:0000313" key="3">
    <source>
        <dbReference type="Proteomes" id="UP000266723"/>
    </source>
</evidence>
<feature type="compositionally biased region" description="Polar residues" evidence="1">
    <location>
        <begin position="1"/>
        <end position="12"/>
    </location>
</feature>
<keyword evidence="3" id="KW-1185">Reference proteome</keyword>
<comment type="caution">
    <text evidence="2">The sequence shown here is derived from an EMBL/GenBank/DDBJ whole genome shotgun (WGS) entry which is preliminary data.</text>
</comment>
<evidence type="ECO:0000313" key="2">
    <source>
        <dbReference type="EMBL" id="KAF3605304.1"/>
    </source>
</evidence>
<sequence>MLMPTEASSVSPSGLAPTRENYFRPRAPLISLDIQLNAPKGLNLAGSSLSTSRTRKHLLDHGLSRGNLFSSRSEHGQDLRRTWERRISRAMSCPGEA</sequence>
<accession>A0ABQ7EP27</accession>
<protein>
    <submittedName>
        <fullName evidence="2">Uncharacterized protein</fullName>
    </submittedName>
</protein>
<proteinExistence type="predicted"/>
<reference evidence="2 3" key="1">
    <citation type="journal article" date="2020" name="BMC Genomics">
        <title>Intraspecific diversification of the crop wild relative Brassica cretica Lam. using demographic model selection.</title>
        <authorList>
            <person name="Kioukis A."/>
            <person name="Michalopoulou V.A."/>
            <person name="Briers L."/>
            <person name="Pirintsos S."/>
            <person name="Studholme D.J."/>
            <person name="Pavlidis P."/>
            <person name="Sarris P.F."/>
        </authorList>
    </citation>
    <scope>NUCLEOTIDE SEQUENCE [LARGE SCALE GENOMIC DNA]</scope>
    <source>
        <strain evidence="3">cv. PFS-1207/04</strain>
    </source>
</reference>
<organism evidence="2 3">
    <name type="scientific">Brassica cretica</name>
    <name type="common">Mustard</name>
    <dbReference type="NCBI Taxonomy" id="69181"/>
    <lineage>
        <taxon>Eukaryota</taxon>
        <taxon>Viridiplantae</taxon>
        <taxon>Streptophyta</taxon>
        <taxon>Embryophyta</taxon>
        <taxon>Tracheophyta</taxon>
        <taxon>Spermatophyta</taxon>
        <taxon>Magnoliopsida</taxon>
        <taxon>eudicotyledons</taxon>
        <taxon>Gunneridae</taxon>
        <taxon>Pentapetalae</taxon>
        <taxon>rosids</taxon>
        <taxon>malvids</taxon>
        <taxon>Brassicales</taxon>
        <taxon>Brassicaceae</taxon>
        <taxon>Brassiceae</taxon>
        <taxon>Brassica</taxon>
    </lineage>
</organism>
<evidence type="ECO:0000256" key="1">
    <source>
        <dbReference type="SAM" id="MobiDB-lite"/>
    </source>
</evidence>
<name>A0ABQ7EP27_BRACR</name>